<protein>
    <recommendedName>
        <fullName evidence="3">Fatty acid synthase</fullName>
        <ecNumber evidence="2">2.3.1.85</ecNumber>
        <ecNumber evidence="1">3.1.2.14</ecNumber>
    </recommendedName>
</protein>
<keyword evidence="7" id="KW-0808">Transferase</keyword>
<keyword evidence="11" id="KW-0443">Lipid metabolism</keyword>
<dbReference type="SUPFAM" id="SSF51735">
    <property type="entry name" value="NAD(P)-binding Rossmann-fold domains"/>
    <property type="match status" value="1"/>
</dbReference>
<keyword evidence="13" id="KW-0511">Multifunctional enzyme</keyword>
<dbReference type="Pfam" id="PF21149">
    <property type="entry name" value="FAS_pseudo-KR"/>
    <property type="match status" value="1"/>
</dbReference>
<evidence type="ECO:0000256" key="12">
    <source>
        <dbReference type="ARBA" id="ARBA00023160"/>
    </source>
</evidence>
<dbReference type="InterPro" id="IPR029058">
    <property type="entry name" value="AB_hydrolase_fold"/>
</dbReference>
<dbReference type="EMBL" id="CAJPIZ010007021">
    <property type="protein sequence ID" value="CAG2109997.1"/>
    <property type="molecule type" value="Genomic_DNA"/>
</dbReference>
<evidence type="ECO:0000256" key="9">
    <source>
        <dbReference type="ARBA" id="ARBA00022857"/>
    </source>
</evidence>
<dbReference type="InterPro" id="IPR020843">
    <property type="entry name" value="ER"/>
</dbReference>
<dbReference type="SMART" id="SM00823">
    <property type="entry name" value="PKS_PP"/>
    <property type="match status" value="1"/>
</dbReference>
<dbReference type="GO" id="GO:0006633">
    <property type="term" value="P:fatty acid biosynthetic process"/>
    <property type="evidence" value="ECO:0007669"/>
    <property type="project" value="UniProtKB-KW"/>
</dbReference>
<evidence type="ECO:0000256" key="1">
    <source>
        <dbReference type="ARBA" id="ARBA00012480"/>
    </source>
</evidence>
<dbReference type="PANTHER" id="PTHR43775:SF7">
    <property type="entry name" value="FATTY ACID SYNTHASE"/>
    <property type="match status" value="1"/>
</dbReference>
<organism evidence="18">
    <name type="scientific">Medioppia subpectinata</name>
    <dbReference type="NCBI Taxonomy" id="1979941"/>
    <lineage>
        <taxon>Eukaryota</taxon>
        <taxon>Metazoa</taxon>
        <taxon>Ecdysozoa</taxon>
        <taxon>Arthropoda</taxon>
        <taxon>Chelicerata</taxon>
        <taxon>Arachnida</taxon>
        <taxon>Acari</taxon>
        <taxon>Acariformes</taxon>
        <taxon>Sarcoptiformes</taxon>
        <taxon>Oribatida</taxon>
        <taxon>Brachypylina</taxon>
        <taxon>Oppioidea</taxon>
        <taxon>Oppiidae</taxon>
        <taxon>Medioppia</taxon>
    </lineage>
</organism>
<dbReference type="SUPFAM" id="SSF47336">
    <property type="entry name" value="ACP-like"/>
    <property type="match status" value="1"/>
</dbReference>
<comment type="catalytic activity">
    <reaction evidence="14">
        <text>acetyl-CoA + n malonyl-CoA + 2n NADPH + 2n H(+) = a long-chain fatty acid + (n+1) CoA + n CO2 + 2n NADP(+).</text>
        <dbReference type="EC" id="2.3.1.85"/>
    </reaction>
</comment>
<dbReference type="EMBL" id="OC861596">
    <property type="protein sequence ID" value="CAD7629567.1"/>
    <property type="molecule type" value="Genomic_DNA"/>
</dbReference>
<dbReference type="Gene3D" id="1.10.1200.10">
    <property type="entry name" value="ACP-like"/>
    <property type="match status" value="1"/>
</dbReference>
<evidence type="ECO:0000256" key="7">
    <source>
        <dbReference type="ARBA" id="ARBA00022679"/>
    </source>
</evidence>
<evidence type="ECO:0000256" key="6">
    <source>
        <dbReference type="ARBA" id="ARBA00022553"/>
    </source>
</evidence>
<evidence type="ECO:0000313" key="19">
    <source>
        <dbReference type="Proteomes" id="UP000759131"/>
    </source>
</evidence>
<dbReference type="EC" id="2.3.1.85" evidence="2"/>
<dbReference type="GO" id="GO:0031177">
    <property type="term" value="F:phosphopantetheine binding"/>
    <property type="evidence" value="ECO:0007669"/>
    <property type="project" value="InterPro"/>
</dbReference>
<dbReference type="InterPro" id="IPR057326">
    <property type="entry name" value="KR_dom"/>
</dbReference>
<evidence type="ECO:0000256" key="14">
    <source>
        <dbReference type="ARBA" id="ARBA00044883"/>
    </source>
</evidence>
<feature type="region of interest" description="N-terminal hotdog fold" evidence="15">
    <location>
        <begin position="27"/>
        <end position="155"/>
    </location>
</feature>
<name>A0A7R9KWE2_9ACAR</name>
<dbReference type="InterPro" id="IPR020806">
    <property type="entry name" value="PKS_PP-bd"/>
</dbReference>
<dbReference type="Gene3D" id="3.10.129.110">
    <property type="entry name" value="Polyketide synthase dehydratase"/>
    <property type="match status" value="1"/>
</dbReference>
<dbReference type="SUPFAM" id="SSF53474">
    <property type="entry name" value="alpha/beta-Hydrolases"/>
    <property type="match status" value="1"/>
</dbReference>
<dbReference type="SMART" id="SM00829">
    <property type="entry name" value="PKS_ER"/>
    <property type="match status" value="1"/>
</dbReference>
<dbReference type="InterPro" id="IPR049900">
    <property type="entry name" value="PKS_mFAS_DH"/>
</dbReference>
<evidence type="ECO:0000256" key="4">
    <source>
        <dbReference type="ARBA" id="ARBA00022450"/>
    </source>
</evidence>
<dbReference type="InterPro" id="IPR049391">
    <property type="entry name" value="FAS_pseudo-KR"/>
</dbReference>
<dbReference type="EC" id="3.1.2.14" evidence="1"/>
<feature type="non-terminal residue" evidence="18">
    <location>
        <position position="1459"/>
    </location>
</feature>
<dbReference type="InterPro" id="IPR013968">
    <property type="entry name" value="PKS_KR"/>
</dbReference>
<evidence type="ECO:0000256" key="8">
    <source>
        <dbReference type="ARBA" id="ARBA00022832"/>
    </source>
</evidence>
<evidence type="ECO:0000256" key="10">
    <source>
        <dbReference type="ARBA" id="ARBA00023002"/>
    </source>
</evidence>
<dbReference type="Proteomes" id="UP000759131">
    <property type="component" value="Unassembled WGS sequence"/>
</dbReference>
<dbReference type="InterPro" id="IPR050091">
    <property type="entry name" value="PKS_NRPS_Biosynth_Enz"/>
</dbReference>
<dbReference type="InterPro" id="IPR036291">
    <property type="entry name" value="NAD(P)-bd_dom_sf"/>
</dbReference>
<evidence type="ECO:0000259" key="16">
    <source>
        <dbReference type="PROSITE" id="PS50075"/>
    </source>
</evidence>
<dbReference type="Gene3D" id="3.40.50.150">
    <property type="entry name" value="Vaccinia Virus protein VP39"/>
    <property type="match status" value="1"/>
</dbReference>
<dbReference type="PROSITE" id="PS52019">
    <property type="entry name" value="PKS_MFAS_DH"/>
    <property type="match status" value="1"/>
</dbReference>
<dbReference type="GO" id="GO:0016297">
    <property type="term" value="F:fatty acyl-[ACP] hydrolase activity"/>
    <property type="evidence" value="ECO:0007669"/>
    <property type="project" value="UniProtKB-EC"/>
</dbReference>
<keyword evidence="10" id="KW-0560">Oxidoreductase</keyword>
<dbReference type="Gene3D" id="3.40.50.720">
    <property type="entry name" value="NAD(P)-binding Rossmann-like Domain"/>
    <property type="match status" value="2"/>
</dbReference>
<dbReference type="Pfam" id="PF00550">
    <property type="entry name" value="PP-binding"/>
    <property type="match status" value="1"/>
</dbReference>
<keyword evidence="19" id="KW-1185">Reference proteome</keyword>
<dbReference type="PROSITE" id="PS50075">
    <property type="entry name" value="CARRIER"/>
    <property type="match status" value="1"/>
</dbReference>
<accession>A0A7R9KWE2</accession>
<dbReference type="InterPro" id="IPR009081">
    <property type="entry name" value="PP-bd_ACP"/>
</dbReference>
<feature type="region of interest" description="C-terminal hotdog fold" evidence="15">
    <location>
        <begin position="172"/>
        <end position="325"/>
    </location>
</feature>
<dbReference type="Pfam" id="PF21089">
    <property type="entry name" value="PKS_DH_N"/>
    <property type="match status" value="1"/>
</dbReference>
<dbReference type="InterPro" id="IPR001031">
    <property type="entry name" value="Thioesterase"/>
</dbReference>
<evidence type="ECO:0000256" key="3">
    <source>
        <dbReference type="ARBA" id="ARBA00018769"/>
    </source>
</evidence>
<dbReference type="InterPro" id="IPR049552">
    <property type="entry name" value="PKS_DH_N"/>
</dbReference>
<dbReference type="InterPro" id="IPR036736">
    <property type="entry name" value="ACP-like_sf"/>
</dbReference>
<dbReference type="CDD" id="cd08954">
    <property type="entry name" value="KR_1_FAS_SDR_x"/>
    <property type="match status" value="1"/>
</dbReference>
<dbReference type="InterPro" id="IPR042104">
    <property type="entry name" value="PKS_dehydratase_sf"/>
</dbReference>
<feature type="non-terminal residue" evidence="18">
    <location>
        <position position="1"/>
    </location>
</feature>
<dbReference type="Pfam" id="PF00975">
    <property type="entry name" value="Thioesterase"/>
    <property type="match status" value="1"/>
</dbReference>
<dbReference type="FunFam" id="1.10.1200.10:FF:000013">
    <property type="entry name" value="Fatty acid synthase"/>
    <property type="match status" value="1"/>
</dbReference>
<dbReference type="GO" id="GO:0016491">
    <property type="term" value="F:oxidoreductase activity"/>
    <property type="evidence" value="ECO:0007669"/>
    <property type="project" value="UniProtKB-KW"/>
</dbReference>
<keyword evidence="8" id="KW-0276">Fatty acid metabolism</keyword>
<dbReference type="GO" id="GO:0004312">
    <property type="term" value="F:fatty acid synthase activity"/>
    <property type="evidence" value="ECO:0007669"/>
    <property type="project" value="UniProtKB-EC"/>
</dbReference>
<feature type="domain" description="Carrier" evidence="16">
    <location>
        <begin position="1023"/>
        <end position="1103"/>
    </location>
</feature>
<dbReference type="PANTHER" id="PTHR43775">
    <property type="entry name" value="FATTY ACID SYNTHASE"/>
    <property type="match status" value="1"/>
</dbReference>
<dbReference type="Gene3D" id="3.30.70.3290">
    <property type="match status" value="1"/>
</dbReference>
<dbReference type="SMART" id="SM00822">
    <property type="entry name" value="PKS_KR"/>
    <property type="match status" value="1"/>
</dbReference>
<dbReference type="Pfam" id="PF08659">
    <property type="entry name" value="KR"/>
    <property type="match status" value="1"/>
</dbReference>
<dbReference type="OrthoDB" id="329835at2759"/>
<keyword evidence="9" id="KW-0521">NADP</keyword>
<evidence type="ECO:0000256" key="5">
    <source>
        <dbReference type="ARBA" id="ARBA00022516"/>
    </source>
</evidence>
<keyword evidence="12" id="KW-0275">Fatty acid biosynthesis</keyword>
<feature type="active site" description="Proton acceptor; for dehydratase activity" evidence="15">
    <location>
        <position position="66"/>
    </location>
</feature>
<evidence type="ECO:0000256" key="2">
    <source>
        <dbReference type="ARBA" id="ARBA00012873"/>
    </source>
</evidence>
<keyword evidence="5" id="KW-0444">Lipid biosynthesis</keyword>
<sequence length="1459" mass="164202">VEKLYPKVSGPVSTGTRILSPFIQWDHSKSYRLTKFPDYFNFLNSREDESYTIDFMDNNDQYVRDHCIDGRVLVPATGYLLFAWRSLAFHMKIGYQEFPVEFRDVQILRATPVPANGKVKLYVNLDPHTGRFHIVDSGTIVVSGTVRAITDGQPLRYESVFNEIQSMADETGANSPIRMQTKDVYKVLRTRGYNYGPEFRCITGAHECRDTYVVAGIEWRQNWVTFSDCLLQTYILGIASFRHCAGLEIRGVRASPLQRNVKSQKPALRSYGFVAFDEYFTHERQKAFLEYQRRCDELALNAANGRTISGQQSDQSCDTTVAQLMSEITEESQTFCKILTALSDGKSGANLAQELDQDIQCSSYGERNYLRSQLTIVTENRNELSGNRVDVLEVNESSVPMYGTVMSAMDILQYSLDIHYVLMQSKRKTNYQEVDTKAYSNTYTLNDSCVGPDVSDNAVDLIVYKDQSLCHLAAEDTVNEDIDTLFASFWQKLAENGFLLIVLKNKWSFAEKYIRNELALKRYDQMAISRDATVTSAVQRIGFRLVSHKSDCFSVHSLLYRKIISEPSIGKQIFIDFTNNYRTWLQSFQRELSGIGDKPVDQNIWLVANGSAEGLLGFVKCIRKEPNGHRVRALQIMDTSGGDERQKPRAALLDKTNAVFNDIIKNDLAINVVSGGQTDATDLLRNKTFDGIQVDTLFAVNDKTSPKMLRDREKIWDLIRDGIGAGVVQPLNRTVYGHHRCEEAFRFMASGRHVGKVVVRIRDEEPSHHTFEFTPIKMAAIPRTVFFAHKTYVMTGGLGGMGLEIIDWMVERGAQRFVVTSRSGPKQPYQYSRLKHFEDSGVQIVVWTQAIDSESGARELIAEAMTLGPIGGIFHLSLVLSDGIVENQTIESFDKVFEPKSKPLVHLDELSRHSCPQLDHFVVFSSAVTSLGNGGQSNYGFTNSAMERLCERRRRDGCPALAVQWGLVGDVGYVADNITADDYVLGATRSQRMYSCLQTLDQLLQSDVTIASSVVFNDESRRAVTVGDRKDLLTTVCHILGHKDFQKFEPKTRLSELGMDSLMSVEIKQTIERDFELVLSTQEIQNLTIERIRQMDTTPANGVGGKTSAVPAVTREAATDDNNNADPTVVLSANESVFKIPKESVVYLNGVKEGRKVFYLPPTDGTYHLFAPVATRLSRPVIGLNWTEECLQLATIRETAQHFLDVIHRQFGDQLDAGFDLCGYSYGVFVAYDMCLALQTCGHRRPYPPPKLIALDMCPIQARDDMAVSLSATRHIFNGDEELGLMFMFLMDKISIQSQELIQSVADVEASGRAEAVAKLFIDRIVVGDRPHGLSSVALNEVMFAVESHVRKVRQTMAYGGGDGHRLDADVLLLRADQHLVRGDHTTHFVAHDYGFQEGWPSLAGSDRWIRWSQIYSSYALITGKCIVHKLDGNHTKFLANNPMDISRYIQLYLQSNHY</sequence>
<feature type="active site" description="Proton donor; for dehydratase activity" evidence="15">
    <location>
        <position position="228"/>
    </location>
</feature>
<evidence type="ECO:0000259" key="17">
    <source>
        <dbReference type="PROSITE" id="PS52019"/>
    </source>
</evidence>
<evidence type="ECO:0000313" key="18">
    <source>
        <dbReference type="EMBL" id="CAD7629567.1"/>
    </source>
</evidence>
<feature type="domain" description="PKS/mFAS DH" evidence="17">
    <location>
        <begin position="27"/>
        <end position="325"/>
    </location>
</feature>
<evidence type="ECO:0000256" key="11">
    <source>
        <dbReference type="ARBA" id="ARBA00023098"/>
    </source>
</evidence>
<dbReference type="InterPro" id="IPR029063">
    <property type="entry name" value="SAM-dependent_MTases_sf"/>
</dbReference>
<evidence type="ECO:0000256" key="15">
    <source>
        <dbReference type="PROSITE-ProRule" id="PRU01363"/>
    </source>
</evidence>
<proteinExistence type="predicted"/>
<evidence type="ECO:0000256" key="13">
    <source>
        <dbReference type="ARBA" id="ARBA00023268"/>
    </source>
</evidence>
<gene>
    <name evidence="18" type="ORF">OSB1V03_LOCUS9983</name>
</gene>
<reference evidence="18" key="1">
    <citation type="submission" date="2020-11" db="EMBL/GenBank/DDBJ databases">
        <authorList>
            <person name="Tran Van P."/>
        </authorList>
    </citation>
    <scope>NUCLEOTIDE SEQUENCE</scope>
</reference>
<keyword evidence="4" id="KW-0596">Phosphopantetheine</keyword>
<keyword evidence="6" id="KW-0597">Phosphoprotein</keyword>
<dbReference type="Gene3D" id="3.40.50.1820">
    <property type="entry name" value="alpha/beta hydrolase"/>
    <property type="match status" value="1"/>
</dbReference>